<dbReference type="GO" id="GO:0000014">
    <property type="term" value="F:single-stranded DNA endodeoxyribonuclease activity"/>
    <property type="evidence" value="ECO:0007669"/>
    <property type="project" value="TreeGrafter"/>
</dbReference>
<dbReference type="InterPro" id="IPR001604">
    <property type="entry name" value="Endo_G_ENPP1-like_dom"/>
</dbReference>
<dbReference type="InterPro" id="IPR044925">
    <property type="entry name" value="His-Me_finger_sf"/>
</dbReference>
<dbReference type="PANTHER" id="PTHR13966">
    <property type="entry name" value="ENDONUCLEASE RELATED"/>
    <property type="match status" value="1"/>
</dbReference>
<evidence type="ECO:0000256" key="5">
    <source>
        <dbReference type="PIRSR" id="PIRSR640255-2"/>
    </source>
</evidence>
<organism evidence="9">
    <name type="scientific">Phlebotomus perniciosus</name>
    <name type="common">Phlebotomine sand fly</name>
    <dbReference type="NCBI Taxonomy" id="13204"/>
    <lineage>
        <taxon>Eukaryota</taxon>
        <taxon>Metazoa</taxon>
        <taxon>Ecdysozoa</taxon>
        <taxon>Arthropoda</taxon>
        <taxon>Hexapoda</taxon>
        <taxon>Insecta</taxon>
        <taxon>Pterygota</taxon>
        <taxon>Neoptera</taxon>
        <taxon>Endopterygota</taxon>
        <taxon>Diptera</taxon>
        <taxon>Nematocera</taxon>
        <taxon>Psychodoidea</taxon>
        <taxon>Psychodidae</taxon>
        <taxon>Phlebotomus</taxon>
        <taxon>Larroussius</taxon>
    </lineage>
</organism>
<keyword evidence="5" id="KW-0479">Metal-binding</keyword>
<evidence type="ECO:0000313" key="9">
    <source>
        <dbReference type="EMBL" id="ABA43064.1"/>
    </source>
</evidence>
<dbReference type="EMBL" id="DQ154099">
    <property type="protein sequence ID" value="ABA43064.1"/>
    <property type="molecule type" value="mRNA"/>
</dbReference>
<keyword evidence="3" id="KW-0378">Hydrolase</keyword>
<dbReference type="AlphaFoldDB" id="Q0ZS47"/>
<feature type="binding site" evidence="5">
    <location>
        <position position="240"/>
    </location>
    <ligand>
        <name>Mg(2+)</name>
        <dbReference type="ChEBI" id="CHEBI:18420"/>
        <note>catalytic</note>
    </ligand>
</feature>
<proteinExistence type="evidence at transcript level"/>
<dbReference type="InterPro" id="IPR020821">
    <property type="entry name" value="ENPP1-3/EXOG-like_nuc-like"/>
</dbReference>
<keyword evidence="2" id="KW-0540">Nuclease</keyword>
<comment type="similarity">
    <text evidence="1">Belongs to the DNA/RNA non-specific endonuclease family.</text>
</comment>
<reference evidence="9" key="1">
    <citation type="journal article" date="2006" name="BMC Genomics">
        <title>Comparative salivary gland transcriptomics of sandfly vectors of visceral leishmaniasis.</title>
        <authorList>
            <person name="Anderson J.M."/>
            <person name="Oliveira F."/>
            <person name="Kamhawi S."/>
            <person name="Mans B.J."/>
            <person name="Reynoso D."/>
            <person name="Seitz A.E."/>
            <person name="Lawyer P."/>
            <person name="Garfield M."/>
            <person name="Pham M."/>
            <person name="Valenzuela J.G."/>
        </authorList>
    </citation>
    <scope>NUCLEOTIDE SEQUENCE</scope>
</reference>
<feature type="domain" description="DNA/RNA non-specific endonuclease/pyrophosphatase/phosphodiesterase" evidence="8">
    <location>
        <begin position="127"/>
        <end position="361"/>
    </location>
</feature>
<feature type="active site" description="Proton acceptor" evidence="4">
    <location>
        <position position="210"/>
    </location>
</feature>
<dbReference type="GO" id="GO:0004521">
    <property type="term" value="F:RNA endonuclease activity"/>
    <property type="evidence" value="ECO:0007669"/>
    <property type="project" value="TreeGrafter"/>
</dbReference>
<keyword evidence="6" id="KW-0732">Signal</keyword>
<dbReference type="SUPFAM" id="SSF54060">
    <property type="entry name" value="His-Me finger endonucleases"/>
    <property type="match status" value="1"/>
</dbReference>
<dbReference type="SMART" id="SM00892">
    <property type="entry name" value="Endonuclease_NS"/>
    <property type="match status" value="1"/>
</dbReference>
<dbReference type="Pfam" id="PF01223">
    <property type="entry name" value="Endonuclease_NS"/>
    <property type="match status" value="1"/>
</dbReference>
<dbReference type="InterPro" id="IPR040255">
    <property type="entry name" value="Non-specific_endonuclease"/>
</dbReference>
<evidence type="ECO:0000256" key="3">
    <source>
        <dbReference type="ARBA" id="ARBA00022759"/>
    </source>
</evidence>
<dbReference type="PANTHER" id="PTHR13966:SF17">
    <property type="entry name" value="ENDONUCLEASE-RELATED"/>
    <property type="match status" value="1"/>
</dbReference>
<evidence type="ECO:0000259" key="7">
    <source>
        <dbReference type="SMART" id="SM00477"/>
    </source>
</evidence>
<feature type="chain" id="PRO_5004179467" evidence="6">
    <location>
        <begin position="24"/>
        <end position="388"/>
    </location>
</feature>
<evidence type="ECO:0000256" key="2">
    <source>
        <dbReference type="ARBA" id="ARBA00022722"/>
    </source>
</evidence>
<name>Q0ZS47_PHLPE</name>
<feature type="domain" description="ENPP1-3/EXOG-like endonuclease/phosphodiesterase" evidence="7">
    <location>
        <begin position="128"/>
        <end position="342"/>
    </location>
</feature>
<sequence>MINSTVIQFIFLFVIFLPGKSKSAPKTCEINLPTSIPTKGESIYLLNGNGSVFRPDGKLTQLNIGDSLSIYCPGQKELKRVPCSPKFSLENITCNSNVHSELVDTEEKCGKDGKCYNISFPLPTNTFHTIYRTCFNKQKLTPIYSYHVINGKAVGYHVKQPRGNFRPGKGVYRKININELYKTHISRFKRIIGSTQTFFRKPLHYLARGHLSPEVDFVFGNEQHATEFYINTAPQYQSINQGNWLRVEKHVRKLAKALQDDLHVVTGILGILKFSNKRAEREIYLGEGVIPVPQIFWKAVFHPKTSSAIVFVSSNNPHEKTFNPMCKDVCETARFGGKQHENQNFSNHTVGFTICCELPDFLGNSKVILPKEFQGKNYRKLLKMPGKP</sequence>
<feature type="signal peptide" evidence="6">
    <location>
        <begin position="1"/>
        <end position="23"/>
    </location>
</feature>
<dbReference type="GO" id="GO:0005743">
    <property type="term" value="C:mitochondrial inner membrane"/>
    <property type="evidence" value="ECO:0007669"/>
    <property type="project" value="TreeGrafter"/>
</dbReference>
<dbReference type="GO" id="GO:0006309">
    <property type="term" value="P:apoptotic DNA fragmentation"/>
    <property type="evidence" value="ECO:0007669"/>
    <property type="project" value="TreeGrafter"/>
</dbReference>
<dbReference type="GO" id="GO:0005634">
    <property type="term" value="C:nucleus"/>
    <property type="evidence" value="ECO:0007669"/>
    <property type="project" value="TreeGrafter"/>
</dbReference>
<dbReference type="SMART" id="SM00477">
    <property type="entry name" value="NUC"/>
    <property type="match status" value="1"/>
</dbReference>
<dbReference type="InterPro" id="IPR044929">
    <property type="entry name" value="DNA/RNA_non-sp_Endonuclease_sf"/>
</dbReference>
<dbReference type="Gene3D" id="3.40.570.10">
    <property type="entry name" value="Extracellular Endonuclease, subunit A"/>
    <property type="match status" value="1"/>
</dbReference>
<evidence type="ECO:0000259" key="8">
    <source>
        <dbReference type="SMART" id="SM00892"/>
    </source>
</evidence>
<protein>
    <submittedName>
        <fullName evidence="9">41 kDa salivary protein SP32</fullName>
    </submittedName>
</protein>
<keyword evidence="3" id="KW-0255">Endonuclease</keyword>
<evidence type="ECO:0000256" key="4">
    <source>
        <dbReference type="PIRSR" id="PIRSR640255-1"/>
    </source>
</evidence>
<accession>Q0ZS47</accession>
<evidence type="ECO:0000256" key="1">
    <source>
        <dbReference type="ARBA" id="ARBA00010052"/>
    </source>
</evidence>
<evidence type="ECO:0000256" key="6">
    <source>
        <dbReference type="SAM" id="SignalP"/>
    </source>
</evidence>
<dbReference type="GO" id="GO:0003676">
    <property type="term" value="F:nucleic acid binding"/>
    <property type="evidence" value="ECO:0007669"/>
    <property type="project" value="InterPro"/>
</dbReference>
<dbReference type="GO" id="GO:0046872">
    <property type="term" value="F:metal ion binding"/>
    <property type="evidence" value="ECO:0007669"/>
    <property type="project" value="UniProtKB-KW"/>
</dbReference>